<dbReference type="PROSITE" id="PS00061">
    <property type="entry name" value="ADH_SHORT"/>
    <property type="match status" value="1"/>
</dbReference>
<dbReference type="RefSeq" id="WP_154766981.1">
    <property type="nucleotide sequence ID" value="NZ_WLYK01000001.1"/>
</dbReference>
<name>A0A7K1FFZ6_9ACTN</name>
<dbReference type="FunFam" id="3.40.50.720:FF:000084">
    <property type="entry name" value="Short-chain dehydrogenase reductase"/>
    <property type="match status" value="1"/>
</dbReference>
<dbReference type="SUPFAM" id="SSF51735">
    <property type="entry name" value="NAD(P)-binding Rossmann-fold domains"/>
    <property type="match status" value="1"/>
</dbReference>
<keyword evidence="4" id="KW-1185">Reference proteome</keyword>
<dbReference type="PANTHER" id="PTHR42760:SF133">
    <property type="entry name" value="3-OXOACYL-[ACYL-CARRIER-PROTEIN] REDUCTASE"/>
    <property type="match status" value="1"/>
</dbReference>
<evidence type="ECO:0000256" key="1">
    <source>
        <dbReference type="ARBA" id="ARBA00006484"/>
    </source>
</evidence>
<dbReference type="InterPro" id="IPR020904">
    <property type="entry name" value="Sc_DH/Rdtase_CS"/>
</dbReference>
<dbReference type="GO" id="GO:0016616">
    <property type="term" value="F:oxidoreductase activity, acting on the CH-OH group of donors, NAD or NADP as acceptor"/>
    <property type="evidence" value="ECO:0007669"/>
    <property type="project" value="TreeGrafter"/>
</dbReference>
<dbReference type="PANTHER" id="PTHR42760">
    <property type="entry name" value="SHORT-CHAIN DEHYDROGENASES/REDUCTASES FAMILY MEMBER"/>
    <property type="match status" value="1"/>
</dbReference>
<dbReference type="GO" id="GO:0048038">
    <property type="term" value="F:quinone binding"/>
    <property type="evidence" value="ECO:0007669"/>
    <property type="project" value="TreeGrafter"/>
</dbReference>
<dbReference type="InterPro" id="IPR036291">
    <property type="entry name" value="NAD(P)-bd_dom_sf"/>
</dbReference>
<dbReference type="InterPro" id="IPR002347">
    <property type="entry name" value="SDR_fam"/>
</dbReference>
<comment type="similarity">
    <text evidence="1">Belongs to the short-chain dehydrogenases/reductases (SDR) family.</text>
</comment>
<organism evidence="3 4">
    <name type="scientific">Nakamurella alba</name>
    <dbReference type="NCBI Taxonomy" id="2665158"/>
    <lineage>
        <taxon>Bacteria</taxon>
        <taxon>Bacillati</taxon>
        <taxon>Actinomycetota</taxon>
        <taxon>Actinomycetes</taxon>
        <taxon>Nakamurellales</taxon>
        <taxon>Nakamurellaceae</taxon>
        <taxon>Nakamurella</taxon>
    </lineage>
</organism>
<protein>
    <submittedName>
        <fullName evidence="3">SDR family oxidoreductase</fullName>
    </submittedName>
</protein>
<dbReference type="AlphaFoldDB" id="A0A7K1FFZ6"/>
<sequence>MQDTADGQCGPVALVTGAGRGIGRAVAEKLAAEGCRIVVNDLDPGPAQEVADGIVARGGRAVVCAGSVTGHDFPDRFVGAAVQAFGGVDIIVNNAGYTWNAYLGAMSDEQWDTLIEVHLTAPFRILRAAQPVIRAAVKAEQAAGVPVPCRKVVNVSSIVGTAGSASQANYSSAKAGLLGLTRTLAKEWGRYNVTVNAVAFGIITTRLTTAVGADSTTEVGGRPVTVGATESILSVLESGASAAPLGRAGTPEEAAGAVWLLCSPESSYVTGQVLECAGGLQSV</sequence>
<proteinExistence type="inferred from homology"/>
<keyword evidence="2" id="KW-0560">Oxidoreductase</keyword>
<dbReference type="GO" id="GO:0006633">
    <property type="term" value="P:fatty acid biosynthetic process"/>
    <property type="evidence" value="ECO:0007669"/>
    <property type="project" value="TreeGrafter"/>
</dbReference>
<dbReference type="EMBL" id="WLYK01000001">
    <property type="protein sequence ID" value="MTD13028.1"/>
    <property type="molecule type" value="Genomic_DNA"/>
</dbReference>
<dbReference type="Pfam" id="PF13561">
    <property type="entry name" value="adh_short_C2"/>
    <property type="match status" value="1"/>
</dbReference>
<dbReference type="Gene3D" id="3.40.50.720">
    <property type="entry name" value="NAD(P)-binding Rossmann-like Domain"/>
    <property type="match status" value="1"/>
</dbReference>
<evidence type="ECO:0000256" key="2">
    <source>
        <dbReference type="ARBA" id="ARBA00023002"/>
    </source>
</evidence>
<evidence type="ECO:0000313" key="4">
    <source>
        <dbReference type="Proteomes" id="UP000460221"/>
    </source>
</evidence>
<gene>
    <name evidence="3" type="ORF">GIS00_03590</name>
</gene>
<accession>A0A7K1FFZ6</accession>
<dbReference type="PRINTS" id="PR00080">
    <property type="entry name" value="SDRFAMILY"/>
</dbReference>
<dbReference type="PRINTS" id="PR00081">
    <property type="entry name" value="GDHRDH"/>
</dbReference>
<comment type="caution">
    <text evidence="3">The sequence shown here is derived from an EMBL/GenBank/DDBJ whole genome shotgun (WGS) entry which is preliminary data.</text>
</comment>
<dbReference type="Proteomes" id="UP000460221">
    <property type="component" value="Unassembled WGS sequence"/>
</dbReference>
<reference evidence="3 4" key="1">
    <citation type="submission" date="2019-11" db="EMBL/GenBank/DDBJ databases">
        <authorList>
            <person name="Jiang L.-Q."/>
        </authorList>
    </citation>
    <scope>NUCLEOTIDE SEQUENCE [LARGE SCALE GENOMIC DNA]</scope>
    <source>
        <strain evidence="3 4">YIM 132087</strain>
    </source>
</reference>
<evidence type="ECO:0000313" key="3">
    <source>
        <dbReference type="EMBL" id="MTD13028.1"/>
    </source>
</evidence>